<accession>A0ACD3YCU0</accession>
<sequence>MNIGDEVVACVGIRRHEGSKCIAIYGVGEFLGELMPEPHHPLTAKERVQNTRLPQNMANIGGVVVSEWQSPFYTVDEFNLIVAKNVELEVIKFPIIVKALI</sequence>
<reference evidence="1" key="1">
    <citation type="submission" date="2022-03" db="EMBL/GenBank/DDBJ databases">
        <title>ESBL-producing Moellerella wisconsensis and Escherichia marmotae isolated from wild game meat.</title>
        <authorList>
            <person name="Biggel M."/>
        </authorList>
    </citation>
    <scope>NUCLEOTIDE SEQUENCE</scope>
    <source>
        <strain evidence="1">W1</strain>
    </source>
</reference>
<keyword evidence="1" id="KW-0614">Plasmid</keyword>
<protein>
    <submittedName>
        <fullName evidence="1">Uncharacterized protein</fullName>
    </submittedName>
</protein>
<dbReference type="Proteomes" id="UP000829420">
    <property type="component" value="Plasmid pW1-b"/>
</dbReference>
<name>A0ACD3YCU0_9GAMM</name>
<keyword evidence="2" id="KW-1185">Reference proteome</keyword>
<evidence type="ECO:0000313" key="1">
    <source>
        <dbReference type="EMBL" id="UNH40948.1"/>
    </source>
</evidence>
<dbReference type="EMBL" id="CP093257">
    <property type="protein sequence ID" value="UNH40948.1"/>
    <property type="molecule type" value="Genomic_DNA"/>
</dbReference>
<organism evidence="1 2">
    <name type="scientific">Moellerella wisconsensis</name>
    <dbReference type="NCBI Taxonomy" id="158849"/>
    <lineage>
        <taxon>Bacteria</taxon>
        <taxon>Pseudomonadati</taxon>
        <taxon>Pseudomonadota</taxon>
        <taxon>Gammaproteobacteria</taxon>
        <taxon>Enterobacterales</taxon>
        <taxon>Morganellaceae</taxon>
        <taxon>Moellerella</taxon>
    </lineage>
</organism>
<proteinExistence type="predicted"/>
<evidence type="ECO:0000313" key="2">
    <source>
        <dbReference type="Proteomes" id="UP000829420"/>
    </source>
</evidence>
<gene>
    <name evidence="1" type="ORF">MNY70_18460</name>
</gene>
<geneLocation type="plasmid" evidence="1 2">
    <name>pW1-b</name>
</geneLocation>